<reference evidence="1 2" key="1">
    <citation type="submission" date="2016-04" db="EMBL/GenBank/DDBJ databases">
        <title>Deep-sea bacteria in the southern Pacific.</title>
        <authorList>
            <person name="Tang K."/>
        </authorList>
    </citation>
    <scope>NUCLEOTIDE SEQUENCE [LARGE SCALE GENOMIC DNA]</scope>
    <source>
        <strain evidence="1 2">JLT2014</strain>
    </source>
</reference>
<dbReference type="EMBL" id="CP015093">
    <property type="protein sequence ID" value="APZ53177.1"/>
    <property type="molecule type" value="Genomic_DNA"/>
</dbReference>
<proteinExistence type="predicted"/>
<dbReference type="InterPro" id="IPR018666">
    <property type="entry name" value="DUF2125"/>
</dbReference>
<protein>
    <recommendedName>
        <fullName evidence="3">DUF2125 domain-containing protein</fullName>
    </recommendedName>
</protein>
<organism evidence="1 2">
    <name type="scientific">Salipiger abyssi</name>
    <dbReference type="NCBI Taxonomy" id="1250539"/>
    <lineage>
        <taxon>Bacteria</taxon>
        <taxon>Pseudomonadati</taxon>
        <taxon>Pseudomonadota</taxon>
        <taxon>Alphaproteobacteria</taxon>
        <taxon>Rhodobacterales</taxon>
        <taxon>Roseobacteraceae</taxon>
        <taxon>Salipiger</taxon>
    </lineage>
</organism>
<dbReference type="KEGG" id="paby:Ga0080574_TMP2843"/>
<dbReference type="AlphaFoldDB" id="A0A1P8UUV0"/>
<evidence type="ECO:0000313" key="1">
    <source>
        <dbReference type="EMBL" id="APZ53177.1"/>
    </source>
</evidence>
<evidence type="ECO:0000313" key="2">
    <source>
        <dbReference type="Proteomes" id="UP000187059"/>
    </source>
</evidence>
<dbReference type="STRING" id="1250539.Ga0080574_TMP2843"/>
<dbReference type="Pfam" id="PF09898">
    <property type="entry name" value="DUF2125"/>
    <property type="match status" value="1"/>
</dbReference>
<gene>
    <name evidence="1" type="ORF">Ga0080574_TMP2843</name>
</gene>
<sequence length="316" mass="34311">MKRLTLLVIAAALAWSAYWGWSAWAQRQAIEAWFEDRRAEGWEASYEDLSIQGFPNRLDTSFTGLLLADPDSNTVWEAPFLQVLQVVYSRDHVIVAFPESQRVNHDGNAYEITAQGLRASLVRDGGELLRANAEAEVLNVSGEAPLALSGLTAAISRLEETDSRYRIAVNAEGIATGGAALPGGSEDGLRLDSTVTLEAPLRLEDYTEARPTRIEIARAELGKDALRLSAAGAADVDRSGRLDGELSLRVENMDEAIAAERAAGRVPPEILTLIEGAADLLSGLSGRDDRIDLTFEFREGKTWLGFLPLGPAPKLR</sequence>
<evidence type="ECO:0008006" key="3">
    <source>
        <dbReference type="Google" id="ProtNLM"/>
    </source>
</evidence>
<name>A0A1P8UUV0_9RHOB</name>
<dbReference type="RefSeq" id="WP_076700649.1">
    <property type="nucleotide sequence ID" value="NZ_CP015093.1"/>
</dbReference>
<dbReference type="Proteomes" id="UP000187059">
    <property type="component" value="Chromosome"/>
</dbReference>
<keyword evidence="2" id="KW-1185">Reference proteome</keyword>
<accession>A0A1P8UUV0</accession>